<dbReference type="PROSITE" id="PS50931">
    <property type="entry name" value="HTH_LYSR"/>
    <property type="match status" value="1"/>
</dbReference>
<dbReference type="InterPro" id="IPR036390">
    <property type="entry name" value="WH_DNA-bd_sf"/>
</dbReference>
<dbReference type="PANTHER" id="PTHR30537:SF26">
    <property type="entry name" value="GLYCINE CLEAVAGE SYSTEM TRANSCRIPTIONAL ACTIVATOR"/>
    <property type="match status" value="1"/>
</dbReference>
<organism evidence="6 7">
    <name type="scientific">Pseudomonas typographi</name>
    <dbReference type="NCBI Taxonomy" id="2715964"/>
    <lineage>
        <taxon>Bacteria</taxon>
        <taxon>Pseudomonadati</taxon>
        <taxon>Pseudomonadota</taxon>
        <taxon>Gammaproteobacteria</taxon>
        <taxon>Pseudomonadales</taxon>
        <taxon>Pseudomonadaceae</taxon>
        <taxon>Pseudomonas</taxon>
    </lineage>
</organism>
<dbReference type="InterPro" id="IPR005119">
    <property type="entry name" value="LysR_subst-bd"/>
</dbReference>
<sequence>MNTLGKALPPLASLLPFEAAARLESFSQAAAELHLSQAAVSRQIRGLELNLGVRLFTRRNRAVFLTPEGHRLALAVSTALSQIGATAEGLRGATGKHQVVLLSQLCEAFYWLMPRLSTFHQRHPDIEIQVLTTAQPVARFAGHFDVALQSTGRASGLSHLLFTAPDEVFPVCSPNYLKGNEQVLSVIDLPHHQLLHHRAAPPHLMEWDSWLAQYGVALSGDAKGHVFDSYPMMLQAAVEGHGIAVGWGRTAGRLVDSGALVKPCSERVFLPHALSVFKHHAAAQRNETESLIEWLKVELLGDGA</sequence>
<dbReference type="Proteomes" id="UP000805841">
    <property type="component" value="Unassembled WGS sequence"/>
</dbReference>
<comment type="similarity">
    <text evidence="1">Belongs to the LysR transcriptional regulatory family.</text>
</comment>
<comment type="caution">
    <text evidence="6">The sequence shown here is derived from an EMBL/GenBank/DDBJ whole genome shotgun (WGS) entry which is preliminary data.</text>
</comment>
<evidence type="ECO:0000313" key="6">
    <source>
        <dbReference type="EMBL" id="MBD1599372.1"/>
    </source>
</evidence>
<dbReference type="Pfam" id="PF00126">
    <property type="entry name" value="HTH_1"/>
    <property type="match status" value="1"/>
</dbReference>
<dbReference type="InterPro" id="IPR000847">
    <property type="entry name" value="LysR_HTH_N"/>
</dbReference>
<gene>
    <name evidence="6" type="ORF">HAQ05_11740</name>
</gene>
<evidence type="ECO:0000256" key="3">
    <source>
        <dbReference type="ARBA" id="ARBA00023125"/>
    </source>
</evidence>
<accession>A0ABR7Z1U4</accession>
<evidence type="ECO:0000256" key="4">
    <source>
        <dbReference type="ARBA" id="ARBA00023163"/>
    </source>
</evidence>
<evidence type="ECO:0000256" key="1">
    <source>
        <dbReference type="ARBA" id="ARBA00009437"/>
    </source>
</evidence>
<dbReference type="InterPro" id="IPR058163">
    <property type="entry name" value="LysR-type_TF_proteobact-type"/>
</dbReference>
<keyword evidence="3" id="KW-0238">DNA-binding</keyword>
<dbReference type="Gene3D" id="3.40.190.10">
    <property type="entry name" value="Periplasmic binding protein-like II"/>
    <property type="match status" value="2"/>
</dbReference>
<dbReference type="EMBL" id="JAAOCA010000013">
    <property type="protein sequence ID" value="MBD1599372.1"/>
    <property type="molecule type" value="Genomic_DNA"/>
</dbReference>
<evidence type="ECO:0000313" key="7">
    <source>
        <dbReference type="Proteomes" id="UP000805841"/>
    </source>
</evidence>
<protein>
    <submittedName>
        <fullName evidence="6">LysR family transcriptional regulator</fullName>
    </submittedName>
</protein>
<proteinExistence type="inferred from homology"/>
<evidence type="ECO:0000259" key="5">
    <source>
        <dbReference type="PROSITE" id="PS50931"/>
    </source>
</evidence>
<reference evidence="6 7" key="1">
    <citation type="journal article" date="2020" name="Insects">
        <title>Bacteria Belonging to Pseudomonas typographi sp. nov. from the Bark Beetle Ips typographus Have Genomic Potential to Aid in the Host Ecology.</title>
        <authorList>
            <person name="Peral-Aranega E."/>
            <person name="Saati-Santamaria Z."/>
            <person name="Kolarik M."/>
            <person name="Rivas R."/>
            <person name="Garcia-Fraile P."/>
        </authorList>
    </citation>
    <scope>NUCLEOTIDE SEQUENCE [LARGE SCALE GENOMIC DNA]</scope>
    <source>
        <strain evidence="6 7">CA3A</strain>
    </source>
</reference>
<dbReference type="PANTHER" id="PTHR30537">
    <property type="entry name" value="HTH-TYPE TRANSCRIPTIONAL REGULATOR"/>
    <property type="match status" value="1"/>
</dbReference>
<keyword evidence="4" id="KW-0804">Transcription</keyword>
<dbReference type="Gene3D" id="1.10.10.10">
    <property type="entry name" value="Winged helix-like DNA-binding domain superfamily/Winged helix DNA-binding domain"/>
    <property type="match status" value="1"/>
</dbReference>
<evidence type="ECO:0000256" key="2">
    <source>
        <dbReference type="ARBA" id="ARBA00023015"/>
    </source>
</evidence>
<keyword evidence="2" id="KW-0805">Transcription regulation</keyword>
<keyword evidence="7" id="KW-1185">Reference proteome</keyword>
<dbReference type="RefSeq" id="WP_190420675.1">
    <property type="nucleotide sequence ID" value="NZ_JAAOCA010000013.1"/>
</dbReference>
<dbReference type="SUPFAM" id="SSF53850">
    <property type="entry name" value="Periplasmic binding protein-like II"/>
    <property type="match status" value="1"/>
</dbReference>
<dbReference type="Pfam" id="PF03466">
    <property type="entry name" value="LysR_substrate"/>
    <property type="match status" value="1"/>
</dbReference>
<dbReference type="SUPFAM" id="SSF46785">
    <property type="entry name" value="Winged helix' DNA-binding domain"/>
    <property type="match status" value="1"/>
</dbReference>
<dbReference type="PRINTS" id="PR00039">
    <property type="entry name" value="HTHLYSR"/>
</dbReference>
<name>A0ABR7Z1U4_9PSED</name>
<dbReference type="InterPro" id="IPR036388">
    <property type="entry name" value="WH-like_DNA-bd_sf"/>
</dbReference>
<feature type="domain" description="HTH lysR-type" evidence="5">
    <location>
        <begin position="9"/>
        <end position="66"/>
    </location>
</feature>